<keyword evidence="4" id="KW-1185">Reference proteome</keyword>
<dbReference type="InterPro" id="IPR051803">
    <property type="entry name" value="TA_system_RelE-like_toxin"/>
</dbReference>
<evidence type="ECO:0000313" key="4">
    <source>
        <dbReference type="Proteomes" id="UP000186002"/>
    </source>
</evidence>
<dbReference type="AlphaFoldDB" id="A0A1M6ZAY1"/>
<evidence type="ECO:0000313" key="3">
    <source>
        <dbReference type="EMBL" id="SHL27557.1"/>
    </source>
</evidence>
<name>A0A1M6ZAY1_9HYPH</name>
<dbReference type="Gene3D" id="3.30.2310.20">
    <property type="entry name" value="RelE-like"/>
    <property type="match status" value="1"/>
</dbReference>
<evidence type="ECO:0000256" key="2">
    <source>
        <dbReference type="ARBA" id="ARBA00022649"/>
    </source>
</evidence>
<dbReference type="STRING" id="735517.SAMN05444272_0183"/>
<dbReference type="Proteomes" id="UP000186002">
    <property type="component" value="Unassembled WGS sequence"/>
</dbReference>
<dbReference type="OrthoDB" id="595470at2"/>
<keyword evidence="2" id="KW-1277">Toxin-antitoxin system</keyword>
<proteinExistence type="inferred from homology"/>
<evidence type="ECO:0000256" key="1">
    <source>
        <dbReference type="ARBA" id="ARBA00006226"/>
    </source>
</evidence>
<comment type="similarity">
    <text evidence="1">Belongs to the RelE toxin family.</text>
</comment>
<sequence length="95" mass="10940">MRRLIILPAARDDLADIADFIAQDNPTRALSFLEEIELRLRSTTERPESFPARNNLATGLRCARHGKYLIFFLHTDEEVRIVRILHGLRDLAAEL</sequence>
<protein>
    <submittedName>
        <fullName evidence="3">Toxin ParE1/3/4</fullName>
    </submittedName>
</protein>
<dbReference type="InterPro" id="IPR035093">
    <property type="entry name" value="RelE/ParE_toxin_dom_sf"/>
</dbReference>
<dbReference type="PANTHER" id="PTHR33755">
    <property type="entry name" value="TOXIN PARE1-RELATED"/>
    <property type="match status" value="1"/>
</dbReference>
<dbReference type="InterPro" id="IPR007712">
    <property type="entry name" value="RelE/ParE_toxin"/>
</dbReference>
<dbReference type="Pfam" id="PF05016">
    <property type="entry name" value="ParE_toxin"/>
    <property type="match status" value="1"/>
</dbReference>
<dbReference type="EMBL" id="FRBW01000001">
    <property type="protein sequence ID" value="SHL27557.1"/>
    <property type="molecule type" value="Genomic_DNA"/>
</dbReference>
<organism evidence="3 4">
    <name type="scientific">Roseibium suaedae</name>
    <dbReference type="NCBI Taxonomy" id="735517"/>
    <lineage>
        <taxon>Bacteria</taxon>
        <taxon>Pseudomonadati</taxon>
        <taxon>Pseudomonadota</taxon>
        <taxon>Alphaproteobacteria</taxon>
        <taxon>Hyphomicrobiales</taxon>
        <taxon>Stappiaceae</taxon>
        <taxon>Roseibium</taxon>
    </lineage>
</organism>
<accession>A0A1M6ZAY1</accession>
<reference evidence="3 4" key="1">
    <citation type="submission" date="2016-11" db="EMBL/GenBank/DDBJ databases">
        <authorList>
            <person name="Jaros S."/>
            <person name="Januszkiewicz K."/>
            <person name="Wedrychowicz H."/>
        </authorList>
    </citation>
    <scope>NUCLEOTIDE SEQUENCE [LARGE SCALE GENOMIC DNA]</scope>
    <source>
        <strain evidence="3 4">DSM 22153</strain>
    </source>
</reference>
<gene>
    <name evidence="3" type="ORF">SAMN05444272_0183</name>
</gene>